<comment type="subcellular location">
    <subcellularLocation>
        <location evidence="1">Membrane</location>
        <topology evidence="1">Multi-pass membrane protein</topology>
    </subcellularLocation>
</comment>
<evidence type="ECO:0000256" key="5">
    <source>
        <dbReference type="SAM" id="Phobius"/>
    </source>
</evidence>
<evidence type="ECO:0000256" key="4">
    <source>
        <dbReference type="ARBA" id="ARBA00023136"/>
    </source>
</evidence>
<reference evidence="6" key="1">
    <citation type="submission" date="2025-08" db="UniProtKB">
        <authorList>
            <consortium name="Ensembl"/>
        </authorList>
    </citation>
    <scope>IDENTIFICATION</scope>
</reference>
<feature type="transmembrane region" description="Helical" evidence="5">
    <location>
        <begin position="14"/>
        <end position="36"/>
    </location>
</feature>
<feature type="transmembrane region" description="Helical" evidence="5">
    <location>
        <begin position="83"/>
        <end position="106"/>
    </location>
</feature>
<dbReference type="Ensembl" id="ENSEBUT00000001265.1">
    <property type="protein sequence ID" value="ENSEBUP00000000953.1"/>
    <property type="gene ID" value="ENSEBUG00000000938.1"/>
</dbReference>
<accession>A0A8C4NDK0</accession>
<dbReference type="AlphaFoldDB" id="A0A8C4NDK0"/>
<organism evidence="6 7">
    <name type="scientific">Eptatretus burgeri</name>
    <name type="common">Inshore hagfish</name>
    <dbReference type="NCBI Taxonomy" id="7764"/>
    <lineage>
        <taxon>Eukaryota</taxon>
        <taxon>Metazoa</taxon>
        <taxon>Chordata</taxon>
        <taxon>Craniata</taxon>
        <taxon>Vertebrata</taxon>
        <taxon>Cyclostomata</taxon>
        <taxon>Myxini</taxon>
        <taxon>Myxiniformes</taxon>
        <taxon>Myxinidae</taxon>
        <taxon>Eptatretinae</taxon>
        <taxon>Eptatretus</taxon>
    </lineage>
</organism>
<reference evidence="6" key="2">
    <citation type="submission" date="2025-09" db="UniProtKB">
        <authorList>
            <consortium name="Ensembl"/>
        </authorList>
    </citation>
    <scope>IDENTIFICATION</scope>
</reference>
<dbReference type="PRINTS" id="PR00259">
    <property type="entry name" value="TMFOUR"/>
</dbReference>
<dbReference type="Pfam" id="PF00335">
    <property type="entry name" value="Tetraspanin"/>
    <property type="match status" value="1"/>
</dbReference>
<evidence type="ECO:0000313" key="6">
    <source>
        <dbReference type="Ensembl" id="ENSEBUP00000000953.1"/>
    </source>
</evidence>
<evidence type="ECO:0000313" key="7">
    <source>
        <dbReference type="Proteomes" id="UP000694388"/>
    </source>
</evidence>
<keyword evidence="4 5" id="KW-0472">Membrane</keyword>
<dbReference type="Proteomes" id="UP000694388">
    <property type="component" value="Unplaced"/>
</dbReference>
<evidence type="ECO:0000256" key="3">
    <source>
        <dbReference type="ARBA" id="ARBA00022989"/>
    </source>
</evidence>
<proteinExistence type="predicted"/>
<name>A0A8C4NDK0_EPTBU</name>
<evidence type="ECO:0000256" key="1">
    <source>
        <dbReference type="ARBA" id="ARBA00004141"/>
    </source>
</evidence>
<keyword evidence="3 5" id="KW-1133">Transmembrane helix</keyword>
<feature type="transmembrane region" description="Helical" evidence="5">
    <location>
        <begin position="112"/>
        <end position="130"/>
    </location>
</feature>
<feature type="transmembrane region" description="Helical" evidence="5">
    <location>
        <begin position="48"/>
        <end position="71"/>
    </location>
</feature>
<keyword evidence="7" id="KW-1185">Reference proteome</keyword>
<sequence length="184" mass="19825">MAREHFGYGTLKPLMIFCLMLFWVFGAAALVSPLWTRFDLAVAELFDYSASSVVTMGSTVGGVMAVSLSVLGCSGAQMESPSILILLLLGLLSMLVMEVLVSSWCFITRDKLVVAVVGVLLLCALFHPIGSIDEEDAAIKLLSVHRGVEICEADDEDTKSQVEISNDADDTSDGIYEADLYCDS</sequence>
<dbReference type="InterPro" id="IPR018499">
    <property type="entry name" value="Tetraspanin/Peripherin"/>
</dbReference>
<evidence type="ECO:0000256" key="2">
    <source>
        <dbReference type="ARBA" id="ARBA00022692"/>
    </source>
</evidence>
<dbReference type="GO" id="GO:0016020">
    <property type="term" value="C:membrane"/>
    <property type="evidence" value="ECO:0007669"/>
    <property type="project" value="UniProtKB-SubCell"/>
</dbReference>
<protein>
    <submittedName>
        <fullName evidence="6">Uncharacterized protein</fullName>
    </submittedName>
</protein>
<keyword evidence="2 5" id="KW-0812">Transmembrane</keyword>